<dbReference type="EMBL" id="LDQA01000015">
    <property type="protein sequence ID" value="KTR06805.1"/>
    <property type="molecule type" value="Genomic_DNA"/>
</dbReference>
<dbReference type="GO" id="GO:0005524">
    <property type="term" value="F:ATP binding"/>
    <property type="evidence" value="ECO:0007669"/>
    <property type="project" value="InterPro"/>
</dbReference>
<evidence type="ECO:0000259" key="1">
    <source>
        <dbReference type="Pfam" id="PF07475"/>
    </source>
</evidence>
<name>A0A175RSM1_9HYPH</name>
<comment type="caution">
    <text evidence="2">The sequence shown here is derived from an EMBL/GenBank/DDBJ whole genome shotgun (WGS) entry which is preliminary data.</text>
</comment>
<dbReference type="Proteomes" id="UP000078529">
    <property type="component" value="Unassembled WGS sequence"/>
</dbReference>
<dbReference type="Pfam" id="PF07475">
    <property type="entry name" value="Hpr_kinase_C"/>
    <property type="match status" value="1"/>
</dbReference>
<accession>A0A175RSM1</accession>
<evidence type="ECO:0000313" key="3">
    <source>
        <dbReference type="Proteomes" id="UP000078529"/>
    </source>
</evidence>
<dbReference type="CDD" id="cd01918">
    <property type="entry name" value="HprK_C"/>
    <property type="match status" value="1"/>
</dbReference>
<dbReference type="GO" id="GO:0000155">
    <property type="term" value="F:phosphorelay sensor kinase activity"/>
    <property type="evidence" value="ECO:0007669"/>
    <property type="project" value="InterPro"/>
</dbReference>
<proteinExistence type="predicted"/>
<dbReference type="GO" id="GO:0006109">
    <property type="term" value="P:regulation of carbohydrate metabolic process"/>
    <property type="evidence" value="ECO:0007669"/>
    <property type="project" value="InterPro"/>
</dbReference>
<dbReference type="InterPro" id="IPR027417">
    <property type="entry name" value="P-loop_NTPase"/>
</dbReference>
<protein>
    <recommendedName>
        <fullName evidence="1">HPr kinase/phosphorylase C-terminal domain-containing protein</fullName>
    </recommendedName>
</protein>
<sequence length="154" mass="16121">MPAHLHATLVVIDGAGILIRGASGGGKSSLAISLLRRAEAAGHHARLVADDQVFVEARGEDVFGHAPPAIAGLIEIRGVGILQQPFAGEARVALVVDLSGREALERLPEPSFVPIAGLSVRRIHLPERDPAFGADVVLTVLATSLQREKGEPKV</sequence>
<organism evidence="2 3">
    <name type="scientific">Aureimonas ureilytica</name>
    <dbReference type="NCBI Taxonomy" id="401562"/>
    <lineage>
        <taxon>Bacteria</taxon>
        <taxon>Pseudomonadati</taxon>
        <taxon>Pseudomonadota</taxon>
        <taxon>Alphaproteobacteria</taxon>
        <taxon>Hyphomicrobiales</taxon>
        <taxon>Aurantimonadaceae</taxon>
        <taxon>Aureimonas</taxon>
    </lineage>
</organism>
<feature type="domain" description="HPr kinase/phosphorylase C-terminal" evidence="1">
    <location>
        <begin position="4"/>
        <end position="126"/>
    </location>
</feature>
<dbReference type="Gene3D" id="3.40.50.300">
    <property type="entry name" value="P-loop containing nucleotide triphosphate hydrolases"/>
    <property type="match status" value="1"/>
</dbReference>
<dbReference type="RefSeq" id="WP_058599501.1">
    <property type="nucleotide sequence ID" value="NZ_LDQA01000015.1"/>
</dbReference>
<evidence type="ECO:0000313" key="2">
    <source>
        <dbReference type="EMBL" id="KTR06805.1"/>
    </source>
</evidence>
<keyword evidence="3" id="KW-1185">Reference proteome</keyword>
<dbReference type="SUPFAM" id="SSF53795">
    <property type="entry name" value="PEP carboxykinase-like"/>
    <property type="match status" value="1"/>
</dbReference>
<reference evidence="2 3" key="1">
    <citation type="journal article" date="2016" name="Front. Microbiol.">
        <title>Genomic Resource of Rice Seed Associated Bacteria.</title>
        <authorList>
            <person name="Midha S."/>
            <person name="Bansal K."/>
            <person name="Sharma S."/>
            <person name="Kumar N."/>
            <person name="Patil P.P."/>
            <person name="Chaudhry V."/>
            <person name="Patil P.B."/>
        </authorList>
    </citation>
    <scope>NUCLEOTIDE SEQUENCE [LARGE SCALE GENOMIC DNA]</scope>
    <source>
        <strain evidence="2 3">NS365</strain>
    </source>
</reference>
<dbReference type="InterPro" id="IPR011104">
    <property type="entry name" value="Hpr_kin/Pase_C"/>
</dbReference>
<dbReference type="PATRIC" id="fig|401562.4.peg.1018"/>
<gene>
    <name evidence="2" type="ORF">NS365_06770</name>
</gene>
<dbReference type="AlphaFoldDB" id="A0A175RSM1"/>